<dbReference type="EMBL" id="OZ037948">
    <property type="protein sequence ID" value="CAL1708827.1"/>
    <property type="molecule type" value="Genomic_DNA"/>
</dbReference>
<dbReference type="InterPro" id="IPR008949">
    <property type="entry name" value="Isoprenoid_synthase_dom_sf"/>
</dbReference>
<evidence type="ECO:0000256" key="4">
    <source>
        <dbReference type="ARBA" id="ARBA00022842"/>
    </source>
</evidence>
<gene>
    <name evidence="7" type="ORF">GFSPODELE1_LOCUS7038</name>
</gene>
<dbReference type="InterPro" id="IPR034686">
    <property type="entry name" value="Terpene_cyclase-like_2"/>
</dbReference>
<comment type="similarity">
    <text evidence="2 6">Belongs to the terpene synthase family.</text>
</comment>
<evidence type="ECO:0000313" key="7">
    <source>
        <dbReference type="EMBL" id="CAL1708827.1"/>
    </source>
</evidence>
<keyword evidence="4 6" id="KW-0460">Magnesium</keyword>
<evidence type="ECO:0000256" key="6">
    <source>
        <dbReference type="RuleBase" id="RU366034"/>
    </source>
</evidence>
<dbReference type="SFLD" id="SFLDG01020">
    <property type="entry name" value="Terpene_Cyclase_Like_2"/>
    <property type="match status" value="1"/>
</dbReference>
<comment type="cofactor">
    <cofactor evidence="1 6">
        <name>Mg(2+)</name>
        <dbReference type="ChEBI" id="CHEBI:18420"/>
    </cofactor>
</comment>
<protein>
    <recommendedName>
        <fullName evidence="6">Terpene synthase</fullName>
        <ecNumber evidence="6">4.2.3.-</ecNumber>
    </recommendedName>
</protein>
<dbReference type="Proteomes" id="UP001497453">
    <property type="component" value="Chromosome 5"/>
</dbReference>
<dbReference type="EC" id="4.2.3.-" evidence="6"/>
<evidence type="ECO:0000256" key="2">
    <source>
        <dbReference type="ARBA" id="ARBA00006333"/>
    </source>
</evidence>
<proteinExistence type="inferred from homology"/>
<evidence type="ECO:0000313" key="8">
    <source>
        <dbReference type="Proteomes" id="UP001497453"/>
    </source>
</evidence>
<sequence>MGRTVTQYRLPDTLAKWPYRRRLNFHYLPVKAEASAWLESFNALSPKAQNAFNRCDFNLFAALSYPTFGEDRLRTACDLMNLFFLYDEYSDREGVDGMTQLSAEIMYALRNPHEPRKDGKYIVGEIFRQFWERAIKTGNPNAHRRFIEAFDHHTAAMVEEAHDRSKQRIRDIEGYLEVRRGTIGARPAFGLIEFDMNLPSEVLDHPIVLELVAAATDMLSIGNDIYSYNVEQARGDDTQNLVTIVMHEKNVDLPSSLTWIKEFHDSLVSTFLTKSKEIPSFGEVIDAEVAQYVEALGNWVRANDCWCFESQRYFGTKGLEIQEQRVVTLLPKVNQASA</sequence>
<dbReference type="Pfam" id="PF19086">
    <property type="entry name" value="Terpene_syn_C_2"/>
    <property type="match status" value="1"/>
</dbReference>
<accession>A0ABP1DLW5</accession>
<keyword evidence="5 6" id="KW-0456">Lyase</keyword>
<dbReference type="Gene3D" id="1.10.600.10">
    <property type="entry name" value="Farnesyl Diphosphate Synthase"/>
    <property type="match status" value="1"/>
</dbReference>
<evidence type="ECO:0000256" key="5">
    <source>
        <dbReference type="ARBA" id="ARBA00023239"/>
    </source>
</evidence>
<dbReference type="SUPFAM" id="SSF48576">
    <property type="entry name" value="Terpenoid synthases"/>
    <property type="match status" value="1"/>
</dbReference>
<name>A0ABP1DLW5_9APHY</name>
<evidence type="ECO:0000256" key="3">
    <source>
        <dbReference type="ARBA" id="ARBA00022723"/>
    </source>
</evidence>
<dbReference type="PANTHER" id="PTHR35201:SF4">
    <property type="entry name" value="BETA-PINACENE SYNTHASE-RELATED"/>
    <property type="match status" value="1"/>
</dbReference>
<dbReference type="PANTHER" id="PTHR35201">
    <property type="entry name" value="TERPENE SYNTHASE"/>
    <property type="match status" value="1"/>
</dbReference>
<dbReference type="SFLD" id="SFLDS00005">
    <property type="entry name" value="Isoprenoid_Synthase_Type_I"/>
    <property type="match status" value="1"/>
</dbReference>
<organism evidence="7 8">
    <name type="scientific">Somion occarium</name>
    <dbReference type="NCBI Taxonomy" id="3059160"/>
    <lineage>
        <taxon>Eukaryota</taxon>
        <taxon>Fungi</taxon>
        <taxon>Dikarya</taxon>
        <taxon>Basidiomycota</taxon>
        <taxon>Agaricomycotina</taxon>
        <taxon>Agaricomycetes</taxon>
        <taxon>Polyporales</taxon>
        <taxon>Cerrenaceae</taxon>
        <taxon>Somion</taxon>
    </lineage>
</organism>
<evidence type="ECO:0000256" key="1">
    <source>
        <dbReference type="ARBA" id="ARBA00001946"/>
    </source>
</evidence>
<keyword evidence="8" id="KW-1185">Reference proteome</keyword>
<keyword evidence="3 6" id="KW-0479">Metal-binding</keyword>
<reference evidence="8" key="1">
    <citation type="submission" date="2024-04" db="EMBL/GenBank/DDBJ databases">
        <authorList>
            <person name="Shaw F."/>
            <person name="Minotto A."/>
        </authorList>
    </citation>
    <scope>NUCLEOTIDE SEQUENCE [LARGE SCALE GENOMIC DNA]</scope>
</reference>